<evidence type="ECO:0000313" key="4">
    <source>
        <dbReference type="Proteomes" id="UP000681414"/>
    </source>
</evidence>
<comment type="caution">
    <text evidence="3">The sequence shown here is derived from an EMBL/GenBank/DDBJ whole genome shotgun (WGS) entry which is preliminary data.</text>
</comment>
<dbReference type="PROSITE" id="PS51833">
    <property type="entry name" value="HDOD"/>
    <property type="match status" value="1"/>
</dbReference>
<dbReference type="Gene3D" id="1.10.3210.10">
    <property type="entry name" value="Hypothetical protein af1432"/>
    <property type="match status" value="1"/>
</dbReference>
<dbReference type="InterPro" id="IPR001633">
    <property type="entry name" value="EAL_dom"/>
</dbReference>
<dbReference type="InterPro" id="IPR013976">
    <property type="entry name" value="HDOD"/>
</dbReference>
<dbReference type="Gene3D" id="3.20.20.450">
    <property type="entry name" value="EAL domain"/>
    <property type="match status" value="1"/>
</dbReference>
<sequence>MDFFVARQPIFTGAKEVFAYELLYRSNKENIFPEIDGDIATTDVIINSFINIGINQLSNGKPCFVNFTERLLNLKIPSYFKPNEIVVEILETVEFTQELVVICKELKSQGYKIALDDFVLNKENPFSYPLLELADIVKVDFRETTAQTRKIIEYISRHYNYKLLAEKIETEEEFKSAVKAGYEYFQGYYFSKPVILSTKDVPEFFQNYLMILNLLSDEEPDLIQITELIERDLSLSYKLLKLINSPAFRSATKINSIRQAIVRLGLTELKKWLYILSIRGNVTGNSEWSKEMFFNSLVRAKMCERIAIHRYKHKEAPSYFLTGMFSLMDVLLCLNMEEILLSMPLQEDICEALKGHSNQMKDTLDLIISIEKGDWEGFGICCEKLNIEDSIAHNSYYEAFTWAQQLMDI</sequence>
<dbReference type="PIRSF" id="PIRSF003180">
    <property type="entry name" value="DiGMPpdiest_YuxH"/>
    <property type="match status" value="1"/>
</dbReference>
<evidence type="ECO:0000259" key="2">
    <source>
        <dbReference type="PROSITE" id="PS51833"/>
    </source>
</evidence>
<organism evidence="3 4">
    <name type="scientific">Lederbergia citri</name>
    <dbReference type="NCBI Taxonomy" id="2833580"/>
    <lineage>
        <taxon>Bacteria</taxon>
        <taxon>Bacillati</taxon>
        <taxon>Bacillota</taxon>
        <taxon>Bacilli</taxon>
        <taxon>Bacillales</taxon>
        <taxon>Bacillaceae</taxon>
        <taxon>Lederbergia</taxon>
    </lineage>
</organism>
<dbReference type="Pfam" id="PF08668">
    <property type="entry name" value="HDOD"/>
    <property type="match status" value="1"/>
</dbReference>
<dbReference type="Proteomes" id="UP000681414">
    <property type="component" value="Unassembled WGS sequence"/>
</dbReference>
<dbReference type="EMBL" id="JAGYPG010000002">
    <property type="protein sequence ID" value="MBS4196195.1"/>
    <property type="molecule type" value="Genomic_DNA"/>
</dbReference>
<dbReference type="InterPro" id="IPR014408">
    <property type="entry name" value="dGMP_Pdiesterase_EAL/HD-GYP"/>
</dbReference>
<dbReference type="InterPro" id="IPR035919">
    <property type="entry name" value="EAL_sf"/>
</dbReference>
<feature type="domain" description="EAL" evidence="1">
    <location>
        <begin position="1"/>
        <end position="207"/>
    </location>
</feature>
<dbReference type="SUPFAM" id="SSF109604">
    <property type="entry name" value="HD-domain/PDEase-like"/>
    <property type="match status" value="1"/>
</dbReference>
<dbReference type="InterPro" id="IPR052340">
    <property type="entry name" value="RNase_Y/CdgJ"/>
</dbReference>
<dbReference type="PANTHER" id="PTHR33525:SF4">
    <property type="entry name" value="CYCLIC DI-GMP PHOSPHODIESTERASE CDGJ"/>
    <property type="match status" value="1"/>
</dbReference>
<dbReference type="PANTHER" id="PTHR33525">
    <property type="match status" value="1"/>
</dbReference>
<dbReference type="AlphaFoldDB" id="A0A942TEJ7"/>
<accession>A0A942TEJ7</accession>
<reference evidence="3 4" key="1">
    <citation type="submission" date="2021-05" db="EMBL/GenBank/DDBJ databases">
        <title>Novel Bacillus species.</title>
        <authorList>
            <person name="Liu G."/>
        </authorList>
    </citation>
    <scope>NUCLEOTIDE SEQUENCE [LARGE SCALE GENOMIC DNA]</scope>
    <source>
        <strain evidence="4">FJAT-49780</strain>
    </source>
</reference>
<dbReference type="SMART" id="SM00052">
    <property type="entry name" value="EAL"/>
    <property type="match status" value="1"/>
</dbReference>
<dbReference type="PROSITE" id="PS50883">
    <property type="entry name" value="EAL"/>
    <property type="match status" value="1"/>
</dbReference>
<dbReference type="Pfam" id="PF00563">
    <property type="entry name" value="EAL"/>
    <property type="match status" value="1"/>
</dbReference>
<feature type="domain" description="HDOD" evidence="2">
    <location>
        <begin position="201"/>
        <end position="391"/>
    </location>
</feature>
<evidence type="ECO:0000313" key="3">
    <source>
        <dbReference type="EMBL" id="MBS4196195.1"/>
    </source>
</evidence>
<proteinExistence type="predicted"/>
<evidence type="ECO:0000259" key="1">
    <source>
        <dbReference type="PROSITE" id="PS50883"/>
    </source>
</evidence>
<dbReference type="SUPFAM" id="SSF141868">
    <property type="entry name" value="EAL domain-like"/>
    <property type="match status" value="1"/>
</dbReference>
<protein>
    <submittedName>
        <fullName evidence="3">HDOD domain-containing protein</fullName>
    </submittedName>
</protein>
<dbReference type="RefSeq" id="WP_213125347.1">
    <property type="nucleotide sequence ID" value="NZ_JAGYPG010000002.1"/>
</dbReference>
<gene>
    <name evidence="3" type="ORF">KHA97_14100</name>
</gene>
<keyword evidence="4" id="KW-1185">Reference proteome</keyword>
<name>A0A942TEJ7_9BACI</name>